<dbReference type="InterPro" id="IPR037108">
    <property type="entry name" value="TM1727-like_C_sf"/>
</dbReference>
<evidence type="ECO:0000313" key="3">
    <source>
        <dbReference type="EMBL" id="TFV96159.1"/>
    </source>
</evidence>
<gene>
    <name evidence="3" type="ORF">E4S40_08005</name>
</gene>
<evidence type="ECO:0000313" key="4">
    <source>
        <dbReference type="Proteomes" id="UP000297647"/>
    </source>
</evidence>
<dbReference type="EMBL" id="SPSB01000002">
    <property type="protein sequence ID" value="TFV96159.1"/>
    <property type="molecule type" value="Genomic_DNA"/>
</dbReference>
<dbReference type="PANTHER" id="PTHR40459:SF1">
    <property type="entry name" value="CONSERVED HYPOTHETICAL ALANINE AND LEUCINE RICH PROTEIN"/>
    <property type="match status" value="1"/>
</dbReference>
<reference evidence="3 4" key="1">
    <citation type="submission" date="2019-03" db="EMBL/GenBank/DDBJ databases">
        <title>Algoriphagus sp. nov, a new strain isolated from root system soil of mangrove plant Kandelia.</title>
        <authorList>
            <person name="Yin Q."/>
            <person name="Wang K."/>
            <person name="Song Z."/>
        </authorList>
    </citation>
    <scope>NUCLEOTIDE SEQUENCE [LARGE SCALE GENOMIC DNA]</scope>
    <source>
        <strain evidence="3 4">XY-J91</strain>
    </source>
</reference>
<evidence type="ECO:0000259" key="1">
    <source>
        <dbReference type="Pfam" id="PF03807"/>
    </source>
</evidence>
<dbReference type="Gene3D" id="3.40.50.720">
    <property type="entry name" value="NAD(P)-binding Rossmann-like Domain"/>
    <property type="match status" value="1"/>
</dbReference>
<dbReference type="SUPFAM" id="SSF51735">
    <property type="entry name" value="NAD(P)-binding Rossmann-fold domains"/>
    <property type="match status" value="1"/>
</dbReference>
<dbReference type="Pfam" id="PF03807">
    <property type="entry name" value="F420_oxidored"/>
    <property type="match status" value="1"/>
</dbReference>
<dbReference type="InterPro" id="IPR036291">
    <property type="entry name" value="NAD(P)-bd_dom_sf"/>
</dbReference>
<dbReference type="InterPro" id="IPR018931">
    <property type="entry name" value="DUF2520"/>
</dbReference>
<feature type="domain" description="Pyrroline-5-carboxylate reductase catalytic N-terminal" evidence="1">
    <location>
        <begin position="4"/>
        <end position="90"/>
    </location>
</feature>
<organism evidence="3 4">
    <name type="scientific">Algoriphagus kandeliae</name>
    <dbReference type="NCBI Taxonomy" id="2562278"/>
    <lineage>
        <taxon>Bacteria</taxon>
        <taxon>Pseudomonadati</taxon>
        <taxon>Bacteroidota</taxon>
        <taxon>Cytophagia</taxon>
        <taxon>Cytophagales</taxon>
        <taxon>Cyclobacteriaceae</taxon>
        <taxon>Algoriphagus</taxon>
    </lineage>
</organism>
<name>A0A4Y9QUH5_9BACT</name>
<comment type="caution">
    <text evidence="3">The sequence shown here is derived from an EMBL/GenBank/DDBJ whole genome shotgun (WGS) entry which is preliminary data.</text>
</comment>
<sequence>MTYKIAFLGAGNVAWHLAPALENAGHQITEVYSRNLDHAKRVTGRLYTATPKDDLDFSESQAQIFILAVKDDAIPEVADAVILPDESILVHTSGSLPLDILNYSSATYTGIFYPLQSFTAGQKMDISEVSFLLESDDQEILKILKKLAKSLSHHIYTVRSKDRKAVHIAAVFASNFTNHMIRIAEELMQRQGLDFEMLKPLIVETISKSLQIGAKKAQTGPAIREDYETLEEHHRFLNYNEQLAEIYRLISQDIIDS</sequence>
<dbReference type="RefSeq" id="WP_135072817.1">
    <property type="nucleotide sequence ID" value="NZ_SPSB01000002.1"/>
</dbReference>
<dbReference type="PANTHER" id="PTHR40459">
    <property type="entry name" value="CONSERVED HYPOTHETICAL ALANINE AND LEUCINE RICH PROTEIN"/>
    <property type="match status" value="1"/>
</dbReference>
<proteinExistence type="predicted"/>
<protein>
    <submittedName>
        <fullName evidence="3">DUF2520 domain-containing protein</fullName>
    </submittedName>
</protein>
<dbReference type="AlphaFoldDB" id="A0A4Y9QUH5"/>
<dbReference type="Gene3D" id="1.10.1040.20">
    <property type="entry name" value="ProC-like, C-terminal domain"/>
    <property type="match status" value="1"/>
</dbReference>
<dbReference type="Proteomes" id="UP000297647">
    <property type="component" value="Unassembled WGS sequence"/>
</dbReference>
<evidence type="ECO:0000259" key="2">
    <source>
        <dbReference type="Pfam" id="PF10728"/>
    </source>
</evidence>
<accession>A0A4Y9QUH5</accession>
<dbReference type="InterPro" id="IPR028939">
    <property type="entry name" value="P5C_Rdtase_cat_N"/>
</dbReference>
<dbReference type="SUPFAM" id="SSF48179">
    <property type="entry name" value="6-phosphogluconate dehydrogenase C-terminal domain-like"/>
    <property type="match status" value="1"/>
</dbReference>
<keyword evidence="4" id="KW-1185">Reference proteome</keyword>
<dbReference type="OrthoDB" id="9810755at2"/>
<feature type="domain" description="DUF2520" evidence="2">
    <location>
        <begin position="130"/>
        <end position="253"/>
    </location>
</feature>
<dbReference type="Pfam" id="PF10728">
    <property type="entry name" value="DUF2520"/>
    <property type="match status" value="1"/>
</dbReference>
<dbReference type="InterPro" id="IPR008927">
    <property type="entry name" value="6-PGluconate_DH-like_C_sf"/>
</dbReference>